<protein>
    <submittedName>
        <fullName evidence="1">Uncharacterized protein</fullName>
    </submittedName>
</protein>
<sequence>MSGRTADQPAVRHFRYDVTGLPGKRMRLLGELPTRDAGHPQEALIAITQVICFDDTPNVMRDLRLPPLGQPDMVARVGFRQLVLNEDQLC</sequence>
<organism evidence="1 2">
    <name type="scientific">Mycobacterium colombiense</name>
    <dbReference type="NCBI Taxonomy" id="339268"/>
    <lineage>
        <taxon>Bacteria</taxon>
        <taxon>Bacillati</taxon>
        <taxon>Actinomycetota</taxon>
        <taxon>Actinomycetes</taxon>
        <taxon>Mycobacteriales</taxon>
        <taxon>Mycobacteriaceae</taxon>
        <taxon>Mycobacterium</taxon>
        <taxon>Mycobacterium avium complex (MAC)</taxon>
    </lineage>
</organism>
<reference evidence="1 2" key="1">
    <citation type="submission" date="2016-06" db="EMBL/GenBank/DDBJ databases">
        <authorList>
            <person name="Kjaerup R.B."/>
            <person name="Dalgaard T.S."/>
            <person name="Juul-Madsen H.R."/>
        </authorList>
    </citation>
    <scope>NUCLEOTIDE SEQUENCE [LARGE SCALE GENOMIC DNA]</scope>
    <source>
        <strain evidence="1 2">852002-51834_SCH5396731</strain>
    </source>
</reference>
<gene>
    <name evidence="1" type="ORF">A5760_06665</name>
</gene>
<evidence type="ECO:0000313" key="2">
    <source>
        <dbReference type="Proteomes" id="UP000091914"/>
    </source>
</evidence>
<accession>A0A1A0VR62</accession>
<dbReference type="AlphaFoldDB" id="A0A1A0VR62"/>
<dbReference type="EMBL" id="LZSX01000035">
    <property type="protein sequence ID" value="OBB85681.1"/>
    <property type="molecule type" value="Genomic_DNA"/>
</dbReference>
<dbReference type="InterPro" id="IPR055585">
    <property type="entry name" value="DUF7161"/>
</dbReference>
<evidence type="ECO:0000313" key="1">
    <source>
        <dbReference type="EMBL" id="OBB85681.1"/>
    </source>
</evidence>
<name>A0A1A0VR62_9MYCO</name>
<proteinExistence type="predicted"/>
<dbReference type="Pfam" id="PF23720">
    <property type="entry name" value="DUF7161"/>
    <property type="match status" value="1"/>
</dbReference>
<dbReference type="Proteomes" id="UP000091914">
    <property type="component" value="Unassembled WGS sequence"/>
</dbReference>
<comment type="caution">
    <text evidence="1">The sequence shown here is derived from an EMBL/GenBank/DDBJ whole genome shotgun (WGS) entry which is preliminary data.</text>
</comment>